<dbReference type="GO" id="GO:0004798">
    <property type="term" value="F:dTMP kinase activity"/>
    <property type="evidence" value="ECO:0007669"/>
    <property type="project" value="UniProtKB-UniRule"/>
</dbReference>
<evidence type="ECO:0000256" key="6">
    <source>
        <dbReference type="ARBA" id="ARBA00022741"/>
    </source>
</evidence>
<dbReference type="RefSeq" id="WP_246133806.1">
    <property type="nucleotide sequence ID" value="NZ_CP036339.1"/>
</dbReference>
<dbReference type="GO" id="GO:0006235">
    <property type="term" value="P:dTTP biosynthetic process"/>
    <property type="evidence" value="ECO:0007669"/>
    <property type="project" value="UniProtKB-UniRule"/>
</dbReference>
<evidence type="ECO:0000256" key="12">
    <source>
        <dbReference type="HAMAP-Rule" id="MF_00165"/>
    </source>
</evidence>
<dbReference type="Pfam" id="PF02223">
    <property type="entry name" value="Thymidylate_kin"/>
    <property type="match status" value="1"/>
</dbReference>
<dbReference type="GO" id="GO:0005524">
    <property type="term" value="F:ATP binding"/>
    <property type="evidence" value="ECO:0007669"/>
    <property type="project" value="UniProtKB-UniRule"/>
</dbReference>
<keyword evidence="6 12" id="KW-0547">Nucleotide-binding</keyword>
<dbReference type="PANTHER" id="PTHR10344:SF4">
    <property type="entry name" value="UMP-CMP KINASE 2, MITOCHONDRIAL"/>
    <property type="match status" value="1"/>
</dbReference>
<evidence type="ECO:0000256" key="5">
    <source>
        <dbReference type="ARBA" id="ARBA00022727"/>
    </source>
</evidence>
<comment type="similarity">
    <text evidence="1 12">Belongs to the thymidylate kinase family.</text>
</comment>
<dbReference type="InterPro" id="IPR039430">
    <property type="entry name" value="Thymidylate_kin-like_dom"/>
</dbReference>
<dbReference type="EC" id="2.7.4.9" evidence="2 12"/>
<evidence type="ECO:0000256" key="11">
    <source>
        <dbReference type="ARBA" id="ARBA00057735"/>
    </source>
</evidence>
<evidence type="ECO:0000259" key="13">
    <source>
        <dbReference type="Pfam" id="PF02223"/>
    </source>
</evidence>
<evidence type="ECO:0000313" key="15">
    <source>
        <dbReference type="Proteomes" id="UP000317909"/>
    </source>
</evidence>
<keyword evidence="4 12" id="KW-0808">Transferase</keyword>
<dbReference type="InterPro" id="IPR018094">
    <property type="entry name" value="Thymidylate_kinase"/>
</dbReference>
<feature type="binding site" evidence="12">
    <location>
        <begin position="9"/>
        <end position="16"/>
    </location>
    <ligand>
        <name>ATP</name>
        <dbReference type="ChEBI" id="CHEBI:30616"/>
    </ligand>
</feature>
<evidence type="ECO:0000256" key="8">
    <source>
        <dbReference type="ARBA" id="ARBA00022840"/>
    </source>
</evidence>
<dbReference type="HAMAP" id="MF_00165">
    <property type="entry name" value="Thymidylate_kinase"/>
    <property type="match status" value="1"/>
</dbReference>
<organism evidence="14 15">
    <name type="scientific">Lacipirellula limnantheis</name>
    <dbReference type="NCBI Taxonomy" id="2528024"/>
    <lineage>
        <taxon>Bacteria</taxon>
        <taxon>Pseudomonadati</taxon>
        <taxon>Planctomycetota</taxon>
        <taxon>Planctomycetia</taxon>
        <taxon>Pirellulales</taxon>
        <taxon>Lacipirellulaceae</taxon>
        <taxon>Lacipirellula</taxon>
    </lineage>
</organism>
<keyword evidence="15" id="KW-1185">Reference proteome</keyword>
<gene>
    <name evidence="12 14" type="primary">tmk</name>
    <name evidence="14" type="ORF">I41_10770</name>
</gene>
<evidence type="ECO:0000256" key="7">
    <source>
        <dbReference type="ARBA" id="ARBA00022777"/>
    </source>
</evidence>
<accession>A0A517TU72</accession>
<comment type="function">
    <text evidence="11 12">Phosphorylation of dTMP to form dTDP in both de novo and salvage pathways of dTTP synthesis.</text>
</comment>
<dbReference type="GO" id="GO:0006227">
    <property type="term" value="P:dUDP biosynthetic process"/>
    <property type="evidence" value="ECO:0007669"/>
    <property type="project" value="TreeGrafter"/>
</dbReference>
<dbReference type="EMBL" id="CP036339">
    <property type="protein sequence ID" value="QDT71915.1"/>
    <property type="molecule type" value="Genomic_DNA"/>
</dbReference>
<dbReference type="AlphaFoldDB" id="A0A517TU72"/>
<dbReference type="InterPro" id="IPR027417">
    <property type="entry name" value="P-loop_NTPase"/>
</dbReference>
<dbReference type="NCBIfam" id="TIGR00041">
    <property type="entry name" value="DTMP_kinase"/>
    <property type="match status" value="1"/>
</dbReference>
<reference evidence="14 15" key="1">
    <citation type="submission" date="2019-02" db="EMBL/GenBank/DDBJ databases">
        <title>Deep-cultivation of Planctomycetes and their phenomic and genomic characterization uncovers novel biology.</title>
        <authorList>
            <person name="Wiegand S."/>
            <person name="Jogler M."/>
            <person name="Boedeker C."/>
            <person name="Pinto D."/>
            <person name="Vollmers J."/>
            <person name="Rivas-Marin E."/>
            <person name="Kohn T."/>
            <person name="Peeters S.H."/>
            <person name="Heuer A."/>
            <person name="Rast P."/>
            <person name="Oberbeckmann S."/>
            <person name="Bunk B."/>
            <person name="Jeske O."/>
            <person name="Meyerdierks A."/>
            <person name="Storesund J.E."/>
            <person name="Kallscheuer N."/>
            <person name="Luecker S."/>
            <person name="Lage O.M."/>
            <person name="Pohl T."/>
            <person name="Merkel B.J."/>
            <person name="Hornburger P."/>
            <person name="Mueller R.-W."/>
            <person name="Bruemmer F."/>
            <person name="Labrenz M."/>
            <person name="Spormann A.M."/>
            <person name="Op den Camp H."/>
            <person name="Overmann J."/>
            <person name="Amann R."/>
            <person name="Jetten M.S.M."/>
            <person name="Mascher T."/>
            <person name="Medema M.H."/>
            <person name="Devos D.P."/>
            <person name="Kaster A.-K."/>
            <person name="Ovreas L."/>
            <person name="Rohde M."/>
            <person name="Galperin M.Y."/>
            <person name="Jogler C."/>
        </authorList>
    </citation>
    <scope>NUCLEOTIDE SEQUENCE [LARGE SCALE GENOMIC DNA]</scope>
    <source>
        <strain evidence="14 15">I41</strain>
    </source>
</reference>
<evidence type="ECO:0000256" key="1">
    <source>
        <dbReference type="ARBA" id="ARBA00009776"/>
    </source>
</evidence>
<dbReference type="Gene3D" id="3.40.50.300">
    <property type="entry name" value="P-loop containing nucleotide triphosphate hydrolases"/>
    <property type="match status" value="1"/>
</dbReference>
<proteinExistence type="inferred from homology"/>
<dbReference type="GO" id="GO:0005829">
    <property type="term" value="C:cytosol"/>
    <property type="evidence" value="ECO:0007669"/>
    <property type="project" value="TreeGrafter"/>
</dbReference>
<sequence length="204" mass="22240">MSLFFSFDGIDGGGKSTQLKLFCQWLSDQGRDPIVCRDPGTTAAGEEIRKLLLAADDSTPIAPRSEMLLYMAARAQLVDEIIRPALKAGRTVVSDRYLLANLVYQGHAGGLPVEAVRRVGSIATDGVMPDCTFLLDLDPAIALARMGRQLDRVENRGTAYRERLRVGFLTEAAGSNGKVHVIAANRQVDSIQQEIREIATKLLN</sequence>
<evidence type="ECO:0000256" key="4">
    <source>
        <dbReference type="ARBA" id="ARBA00022679"/>
    </source>
</evidence>
<dbReference type="SUPFAM" id="SSF52540">
    <property type="entry name" value="P-loop containing nucleoside triphosphate hydrolases"/>
    <property type="match status" value="1"/>
</dbReference>
<dbReference type="Proteomes" id="UP000317909">
    <property type="component" value="Chromosome"/>
</dbReference>
<evidence type="ECO:0000313" key="14">
    <source>
        <dbReference type="EMBL" id="QDT71915.1"/>
    </source>
</evidence>
<feature type="domain" description="Thymidylate kinase-like" evidence="13">
    <location>
        <begin position="7"/>
        <end position="195"/>
    </location>
</feature>
<evidence type="ECO:0000256" key="2">
    <source>
        <dbReference type="ARBA" id="ARBA00012980"/>
    </source>
</evidence>
<keyword evidence="7 12" id="KW-0418">Kinase</keyword>
<comment type="catalytic activity">
    <reaction evidence="10 12">
        <text>dTMP + ATP = dTDP + ADP</text>
        <dbReference type="Rhea" id="RHEA:13517"/>
        <dbReference type="ChEBI" id="CHEBI:30616"/>
        <dbReference type="ChEBI" id="CHEBI:58369"/>
        <dbReference type="ChEBI" id="CHEBI:63528"/>
        <dbReference type="ChEBI" id="CHEBI:456216"/>
        <dbReference type="EC" id="2.7.4.9"/>
    </reaction>
</comment>
<evidence type="ECO:0000256" key="9">
    <source>
        <dbReference type="ARBA" id="ARBA00029962"/>
    </source>
</evidence>
<evidence type="ECO:0000256" key="3">
    <source>
        <dbReference type="ARBA" id="ARBA00017144"/>
    </source>
</evidence>
<evidence type="ECO:0000256" key="10">
    <source>
        <dbReference type="ARBA" id="ARBA00048743"/>
    </source>
</evidence>
<dbReference type="KEGG" id="llh:I41_10770"/>
<dbReference type="GO" id="GO:0006233">
    <property type="term" value="P:dTDP biosynthetic process"/>
    <property type="evidence" value="ECO:0007669"/>
    <property type="project" value="InterPro"/>
</dbReference>
<keyword evidence="8 12" id="KW-0067">ATP-binding</keyword>
<name>A0A517TU72_9BACT</name>
<protein>
    <recommendedName>
        <fullName evidence="3 12">Thymidylate kinase</fullName>
        <ecNumber evidence="2 12">2.7.4.9</ecNumber>
    </recommendedName>
    <alternativeName>
        <fullName evidence="9 12">dTMP kinase</fullName>
    </alternativeName>
</protein>
<keyword evidence="5 12" id="KW-0545">Nucleotide biosynthesis</keyword>
<dbReference type="FunFam" id="3.40.50.300:FF:000225">
    <property type="entry name" value="Thymidylate kinase"/>
    <property type="match status" value="1"/>
</dbReference>
<dbReference type="PANTHER" id="PTHR10344">
    <property type="entry name" value="THYMIDYLATE KINASE"/>
    <property type="match status" value="1"/>
</dbReference>
<dbReference type="CDD" id="cd01672">
    <property type="entry name" value="TMPK"/>
    <property type="match status" value="1"/>
</dbReference>